<dbReference type="PANTHER" id="PTHR19965:SF96">
    <property type="entry name" value="POLYMERASE DELTA-INTERACTING PROTEIN 3"/>
    <property type="match status" value="1"/>
</dbReference>
<dbReference type="OMA" id="HVNIRGR"/>
<dbReference type="InterPro" id="IPR012677">
    <property type="entry name" value="Nucleotide-bd_a/b_plait_sf"/>
</dbReference>
<sequence>MDVSLDEYIGSTSGANFRVQIRNTPVQRNVGGNAGFSGRGNVQGHVNIRGRGRGRGGVQPRNLRGGRVVGMSKVPMGGISTGNLRGRSRLSRGGVNVGNLSRNLTVSTGPSGFDARAKILASKKPLDAREKLSLKAKQTDARSKIANLKAKNTGKTTNDARMFISNKIQTGQGGNKVRLGTGGITANISIKRTLQTGQQGSAQLRDGSITRTIPGGEPASSVSFGQGGNPVIQIKNDQFHKPAKAATVKVNKFYYGGEEEEEEEEEDYVPQVKKPLTYLVEKTLTVKTPQLLPTSSFPQTLPKRQPQVVKKSTVISTKKPTPIRFDSSDSDVIDDTHRELKRKASSAPSSGPLKLAKSAGYGPGVPSLSLDGPKVFKSASIPEDDLLTETQLASTVGFRVIVSNLHTVVVQNDIIELFGAIGPIKRARLLKEGVAEVVYLNKEDVQKAIQKYNNRELDGLPMQVKLYTPPKPKKAAPENIVGNVKDVEGPLKLGKDNPKKGSDVDLGVLHKALFKTGAPNKTKVSFTVKV</sequence>
<dbReference type="SMART" id="SM00360">
    <property type="entry name" value="RRM"/>
    <property type="match status" value="1"/>
</dbReference>
<dbReference type="EnsemblMetazoa" id="G956.7">
    <property type="protein sequence ID" value="G956.7:cds"/>
    <property type="gene ID" value="G956"/>
</dbReference>
<dbReference type="Proteomes" id="UP000005408">
    <property type="component" value="Unassembled WGS sequence"/>
</dbReference>
<dbReference type="SUPFAM" id="SSF54928">
    <property type="entry name" value="RNA-binding domain, RBD"/>
    <property type="match status" value="1"/>
</dbReference>
<name>A0A8W8P2I6_MAGGI</name>
<keyword evidence="6" id="KW-1185">Reference proteome</keyword>
<evidence type="ECO:0000313" key="6">
    <source>
        <dbReference type="Proteomes" id="UP000005408"/>
    </source>
</evidence>
<evidence type="ECO:0000256" key="1">
    <source>
        <dbReference type="ARBA" id="ARBA00022884"/>
    </source>
</evidence>
<dbReference type="InterPro" id="IPR051229">
    <property type="entry name" value="ALYREF_mRNA_export"/>
</dbReference>
<proteinExistence type="predicted"/>
<dbReference type="PROSITE" id="PS50102">
    <property type="entry name" value="RRM"/>
    <property type="match status" value="1"/>
</dbReference>
<dbReference type="InterPro" id="IPR034784">
    <property type="entry name" value="PDIP3_RRM"/>
</dbReference>
<evidence type="ECO:0000259" key="4">
    <source>
        <dbReference type="PROSITE" id="PS50102"/>
    </source>
</evidence>
<reference evidence="5" key="1">
    <citation type="submission" date="2022-08" db="UniProtKB">
        <authorList>
            <consortium name="EnsemblMetazoa"/>
        </authorList>
    </citation>
    <scope>IDENTIFICATION</scope>
    <source>
        <strain evidence="5">05x7-T-G4-1.051#20</strain>
    </source>
</reference>
<dbReference type="GO" id="GO:0003729">
    <property type="term" value="F:mRNA binding"/>
    <property type="evidence" value="ECO:0007669"/>
    <property type="project" value="TreeGrafter"/>
</dbReference>
<evidence type="ECO:0000256" key="3">
    <source>
        <dbReference type="SAM" id="MobiDB-lite"/>
    </source>
</evidence>
<dbReference type="OrthoDB" id="346839at2759"/>
<dbReference type="GO" id="GO:0016607">
    <property type="term" value="C:nuclear speck"/>
    <property type="evidence" value="ECO:0007669"/>
    <property type="project" value="TreeGrafter"/>
</dbReference>
<dbReference type="InterPro" id="IPR035979">
    <property type="entry name" value="RBD_domain_sf"/>
</dbReference>
<dbReference type="PANTHER" id="PTHR19965">
    <property type="entry name" value="RNA AND EXPORT FACTOR BINDING PROTEIN"/>
    <property type="match status" value="1"/>
</dbReference>
<accession>A0A8W8P2I6</accession>
<dbReference type="AlphaFoldDB" id="A0A8W8P2I6"/>
<dbReference type="CDD" id="cd12681">
    <property type="entry name" value="RRM_SKAR"/>
    <property type="match status" value="1"/>
</dbReference>
<evidence type="ECO:0000256" key="2">
    <source>
        <dbReference type="PROSITE-ProRule" id="PRU00176"/>
    </source>
</evidence>
<dbReference type="GO" id="GO:0016973">
    <property type="term" value="P:poly(A)+ mRNA export from nucleus"/>
    <property type="evidence" value="ECO:0007669"/>
    <property type="project" value="TreeGrafter"/>
</dbReference>
<evidence type="ECO:0000313" key="5">
    <source>
        <dbReference type="EnsemblMetazoa" id="G956.7:cds"/>
    </source>
</evidence>
<dbReference type="Pfam" id="PF00076">
    <property type="entry name" value="RRM_1"/>
    <property type="match status" value="1"/>
</dbReference>
<organism evidence="5 6">
    <name type="scientific">Magallana gigas</name>
    <name type="common">Pacific oyster</name>
    <name type="synonym">Crassostrea gigas</name>
    <dbReference type="NCBI Taxonomy" id="29159"/>
    <lineage>
        <taxon>Eukaryota</taxon>
        <taxon>Metazoa</taxon>
        <taxon>Spiralia</taxon>
        <taxon>Lophotrochozoa</taxon>
        <taxon>Mollusca</taxon>
        <taxon>Bivalvia</taxon>
        <taxon>Autobranchia</taxon>
        <taxon>Pteriomorphia</taxon>
        <taxon>Ostreida</taxon>
        <taxon>Ostreoidea</taxon>
        <taxon>Ostreidae</taxon>
        <taxon>Magallana</taxon>
    </lineage>
</organism>
<feature type="region of interest" description="Disordered" evidence="3">
    <location>
        <begin position="319"/>
        <end position="358"/>
    </location>
</feature>
<feature type="region of interest" description="Disordered" evidence="3">
    <location>
        <begin position="30"/>
        <end position="57"/>
    </location>
</feature>
<keyword evidence="1 2" id="KW-0694">RNA-binding</keyword>
<dbReference type="Gene3D" id="3.30.70.330">
    <property type="match status" value="1"/>
</dbReference>
<dbReference type="InterPro" id="IPR000504">
    <property type="entry name" value="RRM_dom"/>
</dbReference>
<feature type="domain" description="RRM" evidence="4">
    <location>
        <begin position="398"/>
        <end position="469"/>
    </location>
</feature>
<protein>
    <recommendedName>
        <fullName evidence="4">RRM domain-containing protein</fullName>
    </recommendedName>
</protein>